<protein>
    <submittedName>
        <fullName evidence="1">Uncharacterized protein</fullName>
    </submittedName>
</protein>
<evidence type="ECO:0000313" key="1">
    <source>
        <dbReference type="EMBL" id="KFM24636.1"/>
    </source>
</evidence>
<sequence>MDTFLARFVPLPGAANLQSWEQMASASFFAGRWGCLGSLYFESPLPCRCPCKCRLRPRAPALPGALSVERA</sequence>
<gene>
    <name evidence="1" type="ORF">F751_2354</name>
</gene>
<reference evidence="1 2" key="1">
    <citation type="journal article" date="2014" name="BMC Genomics">
        <title>Oil accumulation mechanisms of the oleaginous microalga Chlorella protothecoides revealed through its genome, transcriptomes, and proteomes.</title>
        <authorList>
            <person name="Gao C."/>
            <person name="Wang Y."/>
            <person name="Shen Y."/>
            <person name="Yan D."/>
            <person name="He X."/>
            <person name="Dai J."/>
            <person name="Wu Q."/>
        </authorList>
    </citation>
    <scope>NUCLEOTIDE SEQUENCE [LARGE SCALE GENOMIC DNA]</scope>
    <source>
        <strain evidence="1 2">0710</strain>
    </source>
</reference>
<dbReference type="EMBL" id="KL662109">
    <property type="protein sequence ID" value="KFM24636.1"/>
    <property type="molecule type" value="Genomic_DNA"/>
</dbReference>
<proteinExistence type="predicted"/>
<dbReference type="AlphaFoldDB" id="A0A087SFY2"/>
<dbReference type="Proteomes" id="UP000028924">
    <property type="component" value="Unassembled WGS sequence"/>
</dbReference>
<dbReference type="GeneID" id="23613745"/>
<keyword evidence="2" id="KW-1185">Reference proteome</keyword>
<dbReference type="KEGG" id="apro:F751_2354"/>
<organism evidence="1 2">
    <name type="scientific">Auxenochlorella protothecoides</name>
    <name type="common">Green microalga</name>
    <name type="synonym">Chlorella protothecoides</name>
    <dbReference type="NCBI Taxonomy" id="3075"/>
    <lineage>
        <taxon>Eukaryota</taxon>
        <taxon>Viridiplantae</taxon>
        <taxon>Chlorophyta</taxon>
        <taxon>core chlorophytes</taxon>
        <taxon>Trebouxiophyceae</taxon>
        <taxon>Chlorellales</taxon>
        <taxon>Chlorellaceae</taxon>
        <taxon>Auxenochlorella</taxon>
    </lineage>
</organism>
<name>A0A087SFY2_AUXPR</name>
<accession>A0A087SFY2</accession>
<dbReference type="RefSeq" id="XP_011397524.1">
    <property type="nucleotide sequence ID" value="XM_011399222.1"/>
</dbReference>
<evidence type="ECO:0000313" key="2">
    <source>
        <dbReference type="Proteomes" id="UP000028924"/>
    </source>
</evidence>